<feature type="region of interest" description="Disordered" evidence="1">
    <location>
        <begin position="396"/>
        <end position="466"/>
    </location>
</feature>
<evidence type="ECO:0000313" key="2">
    <source>
        <dbReference type="EMBL" id="GLC53115.1"/>
    </source>
</evidence>
<feature type="region of interest" description="Disordered" evidence="1">
    <location>
        <begin position="264"/>
        <end position="296"/>
    </location>
</feature>
<dbReference type="EMBL" id="BRXU01000007">
    <property type="protein sequence ID" value="GLC53115.1"/>
    <property type="molecule type" value="Genomic_DNA"/>
</dbReference>
<feature type="region of interest" description="Disordered" evidence="1">
    <location>
        <begin position="1"/>
        <end position="74"/>
    </location>
</feature>
<protein>
    <submittedName>
        <fullName evidence="2">Uncharacterized protein</fullName>
    </submittedName>
</protein>
<proteinExistence type="predicted"/>
<feature type="compositionally biased region" description="Low complexity" evidence="1">
    <location>
        <begin position="264"/>
        <end position="277"/>
    </location>
</feature>
<name>A0A9W6F285_9CHLO</name>
<evidence type="ECO:0000313" key="3">
    <source>
        <dbReference type="Proteomes" id="UP001165080"/>
    </source>
</evidence>
<keyword evidence="3" id="KW-1185">Reference proteome</keyword>
<gene>
    <name evidence="2" type="primary">PLESTBF000356</name>
    <name evidence="2" type="ORF">PLESTB_000709400</name>
</gene>
<dbReference type="Proteomes" id="UP001165080">
    <property type="component" value="Unassembled WGS sequence"/>
</dbReference>
<comment type="caution">
    <text evidence="2">The sequence shown here is derived from an EMBL/GenBank/DDBJ whole genome shotgun (WGS) entry which is preliminary data.</text>
</comment>
<evidence type="ECO:0000256" key="1">
    <source>
        <dbReference type="SAM" id="MobiDB-lite"/>
    </source>
</evidence>
<feature type="compositionally biased region" description="Acidic residues" evidence="1">
    <location>
        <begin position="278"/>
        <end position="290"/>
    </location>
</feature>
<dbReference type="AlphaFoldDB" id="A0A9W6F285"/>
<feature type="compositionally biased region" description="Low complexity" evidence="1">
    <location>
        <begin position="396"/>
        <end position="419"/>
    </location>
</feature>
<accession>A0A9W6F285</accession>
<sequence length="466" mass="48109">MAKKKDKTKAVPKQPSFNIPEDDATPVVSGREPAAADHTNPLPGATPVAVTGTNSSPQGATKAKGSMPEAGIQPQTLPPQVAATIANASARRVWRTFIKKFADMKDIQLPANFTSLPAADLVAFAQSINMDPAAPAAALAAALNSQEQFGQAMQLQQQQQQQALAAGQDGRNVAPALDAAATAAGQPAAPGQPGVEAQQGLSQQALAQVHQVCTNVFQHAMGQIVTLMDARFAEFKASNANGNQAAAAAAAAGMAAAAAADAMEADGAGADGPSSDTSSEESDSSDDDDASPAGRIIKSTRKHILAELKKTDMRSGRERSKAMKGFAKTFASLLTPAQAAKMSASELVASWQERGNGYMRLHDWAPLSGAELDHAPTCRTWNLICRGMRTSRRRWPASAATAARAEATAAPAAVPPAAGKARRSGNAPSAPRTETRSPPGAFTAPRSSPTASRRRTCESATSFSAS</sequence>
<reference evidence="2 3" key="1">
    <citation type="journal article" date="2023" name="Commun. Biol.">
        <title>Reorganization of the ancestral sex-determining regions during the evolution of trioecy in Pleodorina starrii.</title>
        <authorList>
            <person name="Takahashi K."/>
            <person name="Suzuki S."/>
            <person name="Kawai-Toyooka H."/>
            <person name="Yamamoto K."/>
            <person name="Hamaji T."/>
            <person name="Ootsuki R."/>
            <person name="Yamaguchi H."/>
            <person name="Kawachi M."/>
            <person name="Higashiyama T."/>
            <person name="Nozaki H."/>
        </authorList>
    </citation>
    <scope>NUCLEOTIDE SEQUENCE [LARGE SCALE GENOMIC DNA]</scope>
    <source>
        <strain evidence="2 3">NIES-4479</strain>
    </source>
</reference>
<organism evidence="2 3">
    <name type="scientific">Pleodorina starrii</name>
    <dbReference type="NCBI Taxonomy" id="330485"/>
    <lineage>
        <taxon>Eukaryota</taxon>
        <taxon>Viridiplantae</taxon>
        <taxon>Chlorophyta</taxon>
        <taxon>core chlorophytes</taxon>
        <taxon>Chlorophyceae</taxon>
        <taxon>CS clade</taxon>
        <taxon>Chlamydomonadales</taxon>
        <taxon>Volvocaceae</taxon>
        <taxon>Pleodorina</taxon>
    </lineage>
</organism>